<gene>
    <name evidence="1" type="ORF">Sango_2102700</name>
</gene>
<organism evidence="1 2">
    <name type="scientific">Sesamum angolense</name>
    <dbReference type="NCBI Taxonomy" id="2727404"/>
    <lineage>
        <taxon>Eukaryota</taxon>
        <taxon>Viridiplantae</taxon>
        <taxon>Streptophyta</taxon>
        <taxon>Embryophyta</taxon>
        <taxon>Tracheophyta</taxon>
        <taxon>Spermatophyta</taxon>
        <taxon>Magnoliopsida</taxon>
        <taxon>eudicotyledons</taxon>
        <taxon>Gunneridae</taxon>
        <taxon>Pentapetalae</taxon>
        <taxon>asterids</taxon>
        <taxon>lamiids</taxon>
        <taxon>Lamiales</taxon>
        <taxon>Pedaliaceae</taxon>
        <taxon>Sesamum</taxon>
    </lineage>
</organism>
<sequence length="189" mass="20927">MLVRRNLTISKELLGLENQWRGLLSSNYYISNLGCLIEVDGGSGGWNGGAEVAELVTIEKFEKVAKQSKKKQNVRYLLLNVREDRDGGLVPSFHGGLELGHMFNEVKTCKTRVGEVRQAEAIVQRQGDALEPQQQAAVMGSPHRKINLISCGPMVHVSDIKLIRTDTTLDLSQKAEKGMINSVPEPYLL</sequence>
<dbReference type="GO" id="GO:0005773">
    <property type="term" value="C:vacuole"/>
    <property type="evidence" value="ECO:0007669"/>
    <property type="project" value="TreeGrafter"/>
</dbReference>
<dbReference type="PANTHER" id="PTHR34892:SF2">
    <property type="entry name" value="VACUOLAR ATP SYNTHASE CATALYTIC SUBUNIT-RELATED _ V-ATPASE-RELATED _ VACUOLAR PROTON PUMP-LIKE PROTEIN"/>
    <property type="match status" value="1"/>
</dbReference>
<dbReference type="Proteomes" id="UP001289374">
    <property type="component" value="Unassembled WGS sequence"/>
</dbReference>
<reference evidence="1" key="1">
    <citation type="submission" date="2020-06" db="EMBL/GenBank/DDBJ databases">
        <authorList>
            <person name="Li T."/>
            <person name="Hu X."/>
            <person name="Zhang T."/>
            <person name="Song X."/>
            <person name="Zhang H."/>
            <person name="Dai N."/>
            <person name="Sheng W."/>
            <person name="Hou X."/>
            <person name="Wei L."/>
        </authorList>
    </citation>
    <scope>NUCLEOTIDE SEQUENCE</scope>
    <source>
        <strain evidence="1">K16</strain>
        <tissue evidence="1">Leaf</tissue>
    </source>
</reference>
<keyword evidence="1" id="KW-0418">Kinase</keyword>
<keyword evidence="2" id="KW-1185">Reference proteome</keyword>
<reference evidence="1" key="2">
    <citation type="journal article" date="2024" name="Plant">
        <title>Genomic evolution and insights into agronomic trait innovations of Sesamum species.</title>
        <authorList>
            <person name="Miao H."/>
            <person name="Wang L."/>
            <person name="Qu L."/>
            <person name="Liu H."/>
            <person name="Sun Y."/>
            <person name="Le M."/>
            <person name="Wang Q."/>
            <person name="Wei S."/>
            <person name="Zheng Y."/>
            <person name="Lin W."/>
            <person name="Duan Y."/>
            <person name="Cao H."/>
            <person name="Xiong S."/>
            <person name="Wang X."/>
            <person name="Wei L."/>
            <person name="Li C."/>
            <person name="Ma Q."/>
            <person name="Ju M."/>
            <person name="Zhao R."/>
            <person name="Li G."/>
            <person name="Mu C."/>
            <person name="Tian Q."/>
            <person name="Mei H."/>
            <person name="Zhang T."/>
            <person name="Gao T."/>
            <person name="Zhang H."/>
        </authorList>
    </citation>
    <scope>NUCLEOTIDE SEQUENCE</scope>
    <source>
        <strain evidence="1">K16</strain>
    </source>
</reference>
<protein>
    <submittedName>
        <fullName evidence="1">Serine/threonine-protein kinase ZRK7</fullName>
    </submittedName>
</protein>
<dbReference type="AlphaFoldDB" id="A0AAE2BM41"/>
<proteinExistence type="predicted"/>
<dbReference type="EMBL" id="JACGWL010000012">
    <property type="protein sequence ID" value="KAK4390394.1"/>
    <property type="molecule type" value="Genomic_DNA"/>
</dbReference>
<evidence type="ECO:0000313" key="2">
    <source>
        <dbReference type="Proteomes" id="UP001289374"/>
    </source>
</evidence>
<evidence type="ECO:0000313" key="1">
    <source>
        <dbReference type="EMBL" id="KAK4390394.1"/>
    </source>
</evidence>
<dbReference type="GO" id="GO:0016301">
    <property type="term" value="F:kinase activity"/>
    <property type="evidence" value="ECO:0007669"/>
    <property type="project" value="UniProtKB-KW"/>
</dbReference>
<accession>A0AAE2BM41</accession>
<name>A0AAE2BM41_9LAMI</name>
<comment type="caution">
    <text evidence="1">The sequence shown here is derived from an EMBL/GenBank/DDBJ whole genome shotgun (WGS) entry which is preliminary data.</text>
</comment>
<keyword evidence="1" id="KW-0808">Transferase</keyword>
<dbReference type="PANTHER" id="PTHR34892">
    <property type="entry name" value="VACUOLAR ATP SYNTHASE CATALYTIC SUBUNIT-RELATED / V-ATPASE-RELATED / VACUOLAR PROTON PUMP-LIKE PROTEIN"/>
    <property type="match status" value="1"/>
</dbReference>